<dbReference type="EMBL" id="BMJV01000003">
    <property type="protein sequence ID" value="GGG71477.1"/>
    <property type="molecule type" value="Genomic_DNA"/>
</dbReference>
<dbReference type="InterPro" id="IPR036188">
    <property type="entry name" value="FAD/NAD-bd_sf"/>
</dbReference>
<feature type="compositionally biased region" description="Basic and acidic residues" evidence="4">
    <location>
        <begin position="126"/>
        <end position="138"/>
    </location>
</feature>
<dbReference type="PANTHER" id="PTHR42887:SF1">
    <property type="entry name" value="BLR3961 PROTEIN"/>
    <property type="match status" value="1"/>
</dbReference>
<dbReference type="Pfam" id="PF22780">
    <property type="entry name" value="HI0933_like_1st"/>
    <property type="match status" value="1"/>
</dbReference>
<comment type="cofactor">
    <cofactor evidence="1">
        <name>FAD</name>
        <dbReference type="ChEBI" id="CHEBI:57692"/>
    </cofactor>
</comment>
<keyword evidence="2" id="KW-0285">Flavoprotein</keyword>
<dbReference type="InterPro" id="IPR057661">
    <property type="entry name" value="RsdA/BaiN/AoA(So)_Rossmann"/>
</dbReference>
<feature type="domain" description="RsdA/BaiN/AoA(So)-like insert" evidence="6">
    <location>
        <begin position="206"/>
        <end position="348"/>
    </location>
</feature>
<accession>A0A8J2ZJD2</accession>
<dbReference type="Gene3D" id="1.10.8.260">
    <property type="entry name" value="HI0933 insert domain-like"/>
    <property type="match status" value="1"/>
</dbReference>
<organism evidence="7 8">
    <name type="scientific">Salipiger pallidus</name>
    <dbReference type="NCBI Taxonomy" id="1775170"/>
    <lineage>
        <taxon>Bacteria</taxon>
        <taxon>Pseudomonadati</taxon>
        <taxon>Pseudomonadota</taxon>
        <taxon>Alphaproteobacteria</taxon>
        <taxon>Rhodobacterales</taxon>
        <taxon>Roseobacteraceae</taxon>
        <taxon>Salipiger</taxon>
    </lineage>
</organism>
<feature type="region of interest" description="Disordered" evidence="4">
    <location>
        <begin position="112"/>
        <end position="138"/>
    </location>
</feature>
<proteinExistence type="predicted"/>
<dbReference type="NCBIfam" id="TIGR03862">
    <property type="entry name" value="flavo_PP4765"/>
    <property type="match status" value="1"/>
</dbReference>
<feature type="domain" description="RsdA/BaiN/AoA(So)-like Rossmann fold-like" evidence="5">
    <location>
        <begin position="1"/>
        <end position="107"/>
    </location>
</feature>
<comment type="caution">
    <text evidence="7">The sequence shown here is derived from an EMBL/GenBank/DDBJ whole genome shotgun (WGS) entry which is preliminary data.</text>
</comment>
<evidence type="ECO:0000259" key="6">
    <source>
        <dbReference type="Pfam" id="PF22780"/>
    </source>
</evidence>
<reference evidence="7" key="2">
    <citation type="submission" date="2020-09" db="EMBL/GenBank/DDBJ databases">
        <authorList>
            <person name="Sun Q."/>
            <person name="Zhou Y."/>
        </authorList>
    </citation>
    <scope>NUCLEOTIDE SEQUENCE</scope>
    <source>
        <strain evidence="7">CGMCC 1.15762</strain>
    </source>
</reference>
<feature type="compositionally biased region" description="Gly residues" evidence="4">
    <location>
        <begin position="112"/>
        <end position="125"/>
    </location>
</feature>
<dbReference type="Pfam" id="PF03486">
    <property type="entry name" value="HI0933_like"/>
    <property type="match status" value="2"/>
</dbReference>
<evidence type="ECO:0000256" key="3">
    <source>
        <dbReference type="ARBA" id="ARBA00022827"/>
    </source>
</evidence>
<name>A0A8J2ZJD2_9RHOB</name>
<protein>
    <submittedName>
        <fullName evidence="7">NAD(FAD)-utilizing dehydrogenase</fullName>
    </submittedName>
</protein>
<dbReference type="AlphaFoldDB" id="A0A8J2ZJD2"/>
<dbReference type="SUPFAM" id="SSF160996">
    <property type="entry name" value="HI0933 insert domain-like"/>
    <property type="match status" value="1"/>
</dbReference>
<dbReference type="InterPro" id="IPR023166">
    <property type="entry name" value="BaiN-like_dom_sf"/>
</dbReference>
<feature type="domain" description="RsdA/BaiN/AoA(So)-like Rossmann fold-like" evidence="5">
    <location>
        <begin position="135"/>
        <end position="400"/>
    </location>
</feature>
<evidence type="ECO:0000313" key="8">
    <source>
        <dbReference type="Proteomes" id="UP000617145"/>
    </source>
</evidence>
<dbReference type="InterPro" id="IPR004792">
    <property type="entry name" value="BaiN-like"/>
</dbReference>
<dbReference type="Proteomes" id="UP000617145">
    <property type="component" value="Unassembled WGS sequence"/>
</dbReference>
<dbReference type="Gene3D" id="2.40.30.10">
    <property type="entry name" value="Translation factors"/>
    <property type="match status" value="1"/>
</dbReference>
<evidence type="ECO:0000256" key="1">
    <source>
        <dbReference type="ARBA" id="ARBA00001974"/>
    </source>
</evidence>
<dbReference type="InterPro" id="IPR022460">
    <property type="entry name" value="Flavoprotein_PP4765"/>
</dbReference>
<reference evidence="7" key="1">
    <citation type="journal article" date="2014" name="Int. J. Syst. Evol. Microbiol.">
        <title>Complete genome sequence of Corynebacterium casei LMG S-19264T (=DSM 44701T), isolated from a smear-ripened cheese.</title>
        <authorList>
            <consortium name="US DOE Joint Genome Institute (JGI-PGF)"/>
            <person name="Walter F."/>
            <person name="Albersmeier A."/>
            <person name="Kalinowski J."/>
            <person name="Ruckert C."/>
        </authorList>
    </citation>
    <scope>NUCLEOTIDE SEQUENCE</scope>
    <source>
        <strain evidence="7">CGMCC 1.15762</strain>
    </source>
</reference>
<dbReference type="InterPro" id="IPR055178">
    <property type="entry name" value="RsdA/BaiN/AoA(So)-like_dom"/>
</dbReference>
<evidence type="ECO:0000256" key="2">
    <source>
        <dbReference type="ARBA" id="ARBA00022630"/>
    </source>
</evidence>
<dbReference type="Gene3D" id="3.50.50.60">
    <property type="entry name" value="FAD/NAD(P)-binding domain"/>
    <property type="match status" value="2"/>
</dbReference>
<dbReference type="PANTHER" id="PTHR42887">
    <property type="entry name" value="OS12G0638800 PROTEIN"/>
    <property type="match status" value="1"/>
</dbReference>
<gene>
    <name evidence="7" type="ORF">GCM10011415_19170</name>
</gene>
<evidence type="ECO:0000256" key="4">
    <source>
        <dbReference type="SAM" id="MobiDB-lite"/>
    </source>
</evidence>
<evidence type="ECO:0000313" key="7">
    <source>
        <dbReference type="EMBL" id="GGG71477.1"/>
    </source>
</evidence>
<evidence type="ECO:0000259" key="5">
    <source>
        <dbReference type="Pfam" id="PF03486"/>
    </source>
</evidence>
<sequence>MASEALLQAGCRVVLAEHKPSVARKLLMAGKSGLNITKDEPFEAFLSHYGTAAPHLRPYLEALPPAAVTAWAEALGQETFTGSTGRVFPKAMKASPLLRAWLARLDGMDAGGMDTGGMGADGGSGEDSKTEGRNAEERAIDRRTRWRWTGWNGPAATFDIPQGTAQVIAKTTVLALGGASWARLGSDGDWAHILEADGIATTPFAPSNAGLLKAWSDHMQPHFGAPLKGIGLSAGALTSRGEAVISARGLEGGGLYPLTPAIREGHPLFIDLAPDLPEDTLAARLKRRRSRESLSNHLRKAAGLSAATRALLLECARPLPNDAASLARQIKRLEVSHDGLRPLDEAISTAGGLPFSELDDRLMLRARPGTYCAGEMLDWEAPTGGYLLTASLATGLAAGRNAAAWAKVQPASSSL</sequence>
<keyword evidence="3" id="KW-0274">FAD</keyword>
<keyword evidence="8" id="KW-1185">Reference proteome</keyword>
<dbReference type="SUPFAM" id="SSF51905">
    <property type="entry name" value="FAD/NAD(P)-binding domain"/>
    <property type="match status" value="1"/>
</dbReference>